<feature type="transmembrane region" description="Helical" evidence="4">
    <location>
        <begin position="23"/>
        <end position="47"/>
    </location>
</feature>
<feature type="domain" description="GGDEF" evidence="5">
    <location>
        <begin position="223"/>
        <end position="355"/>
    </location>
</feature>
<dbReference type="PROSITE" id="PS50887">
    <property type="entry name" value="GGDEF"/>
    <property type="match status" value="1"/>
</dbReference>
<comment type="catalytic activity">
    <reaction evidence="3">
        <text>2 GTP = 3',3'-c-di-GMP + 2 diphosphate</text>
        <dbReference type="Rhea" id="RHEA:24898"/>
        <dbReference type="ChEBI" id="CHEBI:33019"/>
        <dbReference type="ChEBI" id="CHEBI:37565"/>
        <dbReference type="ChEBI" id="CHEBI:58805"/>
        <dbReference type="EC" id="2.7.7.65"/>
    </reaction>
</comment>
<evidence type="ECO:0000256" key="2">
    <source>
        <dbReference type="ARBA" id="ARBA00012528"/>
    </source>
</evidence>
<dbReference type="Pfam" id="PF00990">
    <property type="entry name" value="GGDEF"/>
    <property type="match status" value="1"/>
</dbReference>
<feature type="transmembrane region" description="Helical" evidence="4">
    <location>
        <begin position="77"/>
        <end position="103"/>
    </location>
</feature>
<evidence type="ECO:0000259" key="5">
    <source>
        <dbReference type="PROSITE" id="PS50887"/>
    </source>
</evidence>
<evidence type="ECO:0000313" key="7">
    <source>
        <dbReference type="Proteomes" id="UP000245539"/>
    </source>
</evidence>
<dbReference type="AlphaFoldDB" id="A0A317C9J0"/>
<dbReference type="EMBL" id="QGKM01000051">
    <property type="protein sequence ID" value="PWQ95027.1"/>
    <property type="molecule type" value="Genomic_DNA"/>
</dbReference>
<feature type="transmembrane region" description="Helical" evidence="4">
    <location>
        <begin position="123"/>
        <end position="143"/>
    </location>
</feature>
<feature type="transmembrane region" description="Helical" evidence="4">
    <location>
        <begin position="158"/>
        <end position="178"/>
    </location>
</feature>
<proteinExistence type="predicted"/>
<reference evidence="6 7" key="1">
    <citation type="submission" date="2018-05" db="EMBL/GenBank/DDBJ databases">
        <title>Leucothrix arctica sp. nov., isolated from Arctic seawater.</title>
        <authorList>
            <person name="Choi A."/>
            <person name="Baek K."/>
        </authorList>
    </citation>
    <scope>NUCLEOTIDE SEQUENCE [LARGE SCALE GENOMIC DNA]</scope>
    <source>
        <strain evidence="6 7">JCM 18388</strain>
    </source>
</reference>
<keyword evidence="4" id="KW-0812">Transmembrane</keyword>
<dbReference type="NCBIfam" id="TIGR00254">
    <property type="entry name" value="GGDEF"/>
    <property type="match status" value="1"/>
</dbReference>
<dbReference type="CDD" id="cd01949">
    <property type="entry name" value="GGDEF"/>
    <property type="match status" value="1"/>
</dbReference>
<evidence type="ECO:0000256" key="4">
    <source>
        <dbReference type="SAM" id="Phobius"/>
    </source>
</evidence>
<dbReference type="SUPFAM" id="SSF55073">
    <property type="entry name" value="Nucleotide cyclase"/>
    <property type="match status" value="1"/>
</dbReference>
<dbReference type="SMART" id="SM00267">
    <property type="entry name" value="GGDEF"/>
    <property type="match status" value="1"/>
</dbReference>
<dbReference type="GO" id="GO:0052621">
    <property type="term" value="F:diguanylate cyclase activity"/>
    <property type="evidence" value="ECO:0007669"/>
    <property type="project" value="UniProtKB-EC"/>
</dbReference>
<dbReference type="Gene3D" id="3.30.70.270">
    <property type="match status" value="1"/>
</dbReference>
<accession>A0A317C9J0</accession>
<dbReference type="EC" id="2.7.7.65" evidence="2"/>
<keyword evidence="4" id="KW-1133">Transmembrane helix</keyword>
<gene>
    <name evidence="6" type="ORF">DKW60_15795</name>
</gene>
<feature type="transmembrane region" description="Helical" evidence="4">
    <location>
        <begin position="54"/>
        <end position="71"/>
    </location>
</feature>
<evidence type="ECO:0000256" key="3">
    <source>
        <dbReference type="ARBA" id="ARBA00034247"/>
    </source>
</evidence>
<dbReference type="Proteomes" id="UP000245539">
    <property type="component" value="Unassembled WGS sequence"/>
</dbReference>
<dbReference type="InterPro" id="IPR000160">
    <property type="entry name" value="GGDEF_dom"/>
</dbReference>
<dbReference type="PANTHER" id="PTHR45138:SF9">
    <property type="entry name" value="DIGUANYLATE CYCLASE DGCM-RELATED"/>
    <property type="match status" value="1"/>
</dbReference>
<keyword evidence="7" id="KW-1185">Reference proteome</keyword>
<evidence type="ECO:0000313" key="6">
    <source>
        <dbReference type="EMBL" id="PWQ95027.1"/>
    </source>
</evidence>
<evidence type="ECO:0000256" key="1">
    <source>
        <dbReference type="ARBA" id="ARBA00001946"/>
    </source>
</evidence>
<dbReference type="FunFam" id="3.30.70.270:FF:000001">
    <property type="entry name" value="Diguanylate cyclase domain protein"/>
    <property type="match status" value="1"/>
</dbReference>
<sequence length="368" mass="41434">MFNIIDLPGSNPPNVEQKNYRKYVVILITCITGIFGHLAFASLFWVFQVDILSYLNMLSVAIWLWAAFMNYRGYHSLAIYVICGVILVMITTTVALLGLGFGFQMYLWPVACLAVINPGLRKLYGFIFGLSFIIYVALIHYLFADVPDHSQLSEYAETIYILNIVVAGLPLIIGITSIRGIYESQEKMLTDLATIDDLTGLFNRRYANRYLKKHCHATNPHSNNFCVVIGDVDHFKKINDEFGHHGGDTVLSVISTRLKHAFRQTDVVSRWGGEEFLIVLCETDTEKAYMIVDRIRKEISKSITVDKTTELEVTMSFGIASTAECEDVMQMIKLADDNLYHAKNNGRNCVVVKPEVNGINGFTGLART</sequence>
<dbReference type="InterPro" id="IPR029787">
    <property type="entry name" value="Nucleotide_cyclase"/>
</dbReference>
<keyword evidence="4" id="KW-0472">Membrane</keyword>
<dbReference type="InterPro" id="IPR043128">
    <property type="entry name" value="Rev_trsase/Diguanyl_cyclase"/>
</dbReference>
<comment type="cofactor">
    <cofactor evidence="1">
        <name>Mg(2+)</name>
        <dbReference type="ChEBI" id="CHEBI:18420"/>
    </cofactor>
</comment>
<dbReference type="PANTHER" id="PTHR45138">
    <property type="entry name" value="REGULATORY COMPONENTS OF SENSORY TRANSDUCTION SYSTEM"/>
    <property type="match status" value="1"/>
</dbReference>
<protein>
    <recommendedName>
        <fullName evidence="2">diguanylate cyclase</fullName>
        <ecNumber evidence="2">2.7.7.65</ecNumber>
    </recommendedName>
</protein>
<organism evidence="6 7">
    <name type="scientific">Leucothrix pacifica</name>
    <dbReference type="NCBI Taxonomy" id="1247513"/>
    <lineage>
        <taxon>Bacteria</taxon>
        <taxon>Pseudomonadati</taxon>
        <taxon>Pseudomonadota</taxon>
        <taxon>Gammaproteobacteria</taxon>
        <taxon>Thiotrichales</taxon>
        <taxon>Thiotrichaceae</taxon>
        <taxon>Leucothrix</taxon>
    </lineage>
</organism>
<comment type="caution">
    <text evidence="6">The sequence shown here is derived from an EMBL/GenBank/DDBJ whole genome shotgun (WGS) entry which is preliminary data.</text>
</comment>
<dbReference type="InterPro" id="IPR050469">
    <property type="entry name" value="Diguanylate_Cyclase"/>
</dbReference>
<dbReference type="RefSeq" id="WP_109838630.1">
    <property type="nucleotide sequence ID" value="NZ_QGKM01000051.1"/>
</dbReference>
<dbReference type="OrthoDB" id="92309at2"/>
<name>A0A317C9J0_9GAMM</name>